<dbReference type="PRINTS" id="PR00080">
    <property type="entry name" value="SDRFAMILY"/>
</dbReference>
<dbReference type="InterPro" id="IPR036291">
    <property type="entry name" value="NAD(P)-bd_dom_sf"/>
</dbReference>
<organism evidence="4 5">
    <name type="scientific">Cyphellophora attinorum</name>
    <dbReference type="NCBI Taxonomy" id="1664694"/>
    <lineage>
        <taxon>Eukaryota</taxon>
        <taxon>Fungi</taxon>
        <taxon>Dikarya</taxon>
        <taxon>Ascomycota</taxon>
        <taxon>Pezizomycotina</taxon>
        <taxon>Eurotiomycetes</taxon>
        <taxon>Chaetothyriomycetidae</taxon>
        <taxon>Chaetothyriales</taxon>
        <taxon>Cyphellophoraceae</taxon>
        <taxon>Cyphellophora</taxon>
    </lineage>
</organism>
<dbReference type="Proteomes" id="UP000038010">
    <property type="component" value="Unassembled WGS sequence"/>
</dbReference>
<comment type="similarity">
    <text evidence="1">Belongs to the short-chain dehydrogenases/reductases (SDR) family.</text>
</comment>
<dbReference type="PANTHER" id="PTHR43008:SF4">
    <property type="entry name" value="CHAIN DEHYDROGENASE, PUTATIVE (AFU_ORTHOLOGUE AFUA_4G08710)-RELATED"/>
    <property type="match status" value="1"/>
</dbReference>
<name>A0A0N1GZ90_9EURO</name>
<evidence type="ECO:0000256" key="2">
    <source>
        <dbReference type="ARBA" id="ARBA00022857"/>
    </source>
</evidence>
<dbReference type="PRINTS" id="PR00081">
    <property type="entry name" value="GDHRDH"/>
</dbReference>
<protein>
    <submittedName>
        <fullName evidence="4">Putative oxido YohF</fullName>
    </submittedName>
</protein>
<dbReference type="VEuPathDB" id="FungiDB:AB675_7381"/>
<keyword evidence="2" id="KW-0521">NADP</keyword>
<dbReference type="SUPFAM" id="SSF51735">
    <property type="entry name" value="NAD(P)-binding Rossmann-fold domains"/>
    <property type="match status" value="1"/>
</dbReference>
<dbReference type="Gene3D" id="3.40.50.720">
    <property type="entry name" value="NAD(P)-binding Rossmann-like Domain"/>
    <property type="match status" value="1"/>
</dbReference>
<dbReference type="FunFam" id="3.40.50.720:FF:000084">
    <property type="entry name" value="Short-chain dehydrogenase reductase"/>
    <property type="match status" value="1"/>
</dbReference>
<sequence length="230" mass="24968">MGGNICVLDSAPQPIEEFYKLATKYGIDAMFHRTDVTNEAELSDSFDHVVENMSSIDGLVTAAGIAIDKPFVDYTWAEVRKILDVNVIGTFFCVQQAAKQMIRQGRGGSIVLISSICATTTAPGHKLSAYHSSKGAIKMLNTALSVELGQYKIRVNSISPGYIESDMTRKMRDENPALTQLMHSTPPLQRIGRSDDLTGALIYLLGDTSQYTTGSDTMVTGGLHAGRSEQ</sequence>
<proteinExistence type="inferred from homology"/>
<dbReference type="GeneID" id="28739625"/>
<dbReference type="PANTHER" id="PTHR43008">
    <property type="entry name" value="BENZIL REDUCTASE"/>
    <property type="match status" value="1"/>
</dbReference>
<dbReference type="EMBL" id="LFJN01000032">
    <property type="protein sequence ID" value="KPI36284.1"/>
    <property type="molecule type" value="Genomic_DNA"/>
</dbReference>
<dbReference type="RefSeq" id="XP_017996247.1">
    <property type="nucleotide sequence ID" value="XM_018147745.1"/>
</dbReference>
<evidence type="ECO:0000256" key="1">
    <source>
        <dbReference type="ARBA" id="ARBA00006484"/>
    </source>
</evidence>
<dbReference type="InterPro" id="IPR002347">
    <property type="entry name" value="SDR_fam"/>
</dbReference>
<comment type="caution">
    <text evidence="4">The sequence shown here is derived from an EMBL/GenBank/DDBJ whole genome shotgun (WGS) entry which is preliminary data.</text>
</comment>
<gene>
    <name evidence="4" type="ORF">AB675_7381</name>
</gene>
<keyword evidence="5" id="KW-1185">Reference proteome</keyword>
<dbReference type="AlphaFoldDB" id="A0A0N1GZ90"/>
<evidence type="ECO:0000313" key="5">
    <source>
        <dbReference type="Proteomes" id="UP000038010"/>
    </source>
</evidence>
<dbReference type="GO" id="GO:0050664">
    <property type="term" value="F:oxidoreductase activity, acting on NAD(P)H, oxygen as acceptor"/>
    <property type="evidence" value="ECO:0007669"/>
    <property type="project" value="TreeGrafter"/>
</dbReference>
<keyword evidence="3" id="KW-0560">Oxidoreductase</keyword>
<evidence type="ECO:0000313" key="4">
    <source>
        <dbReference type="EMBL" id="KPI36284.1"/>
    </source>
</evidence>
<reference evidence="4 5" key="1">
    <citation type="submission" date="2015-06" db="EMBL/GenBank/DDBJ databases">
        <title>Draft genome of the ant-associated black yeast Phialophora attae CBS 131958.</title>
        <authorList>
            <person name="Moreno L.F."/>
            <person name="Stielow B.J."/>
            <person name="de Hoog S."/>
            <person name="Vicente V.A."/>
            <person name="Weiss V.A."/>
            <person name="de Vries M."/>
            <person name="Cruz L.M."/>
            <person name="Souza E.M."/>
        </authorList>
    </citation>
    <scope>NUCLEOTIDE SEQUENCE [LARGE SCALE GENOMIC DNA]</scope>
    <source>
        <strain evidence="4 5">CBS 131958</strain>
    </source>
</reference>
<accession>A0A0N1GZ90</accession>
<dbReference type="GO" id="GO:0016616">
    <property type="term" value="F:oxidoreductase activity, acting on the CH-OH group of donors, NAD or NADP as acceptor"/>
    <property type="evidence" value="ECO:0007669"/>
    <property type="project" value="UniProtKB-ARBA"/>
</dbReference>
<dbReference type="Pfam" id="PF13561">
    <property type="entry name" value="adh_short_C2"/>
    <property type="match status" value="1"/>
</dbReference>
<dbReference type="OrthoDB" id="5325318at2759"/>
<evidence type="ECO:0000256" key="3">
    <source>
        <dbReference type="ARBA" id="ARBA00023002"/>
    </source>
</evidence>
<dbReference type="STRING" id="1664694.A0A0N1GZ90"/>